<comment type="similarity">
    <text evidence="3">Belongs to the peptidase A22B family.</text>
</comment>
<evidence type="ECO:0000256" key="11">
    <source>
        <dbReference type="ARBA" id="ARBA00023180"/>
    </source>
</evidence>
<protein>
    <submittedName>
        <fullName evidence="15">Signal peptide peptidase-like 2B</fullName>
    </submittedName>
</protein>
<dbReference type="Pfam" id="PF02225">
    <property type="entry name" value="PA"/>
    <property type="match status" value="1"/>
</dbReference>
<evidence type="ECO:0000256" key="12">
    <source>
        <dbReference type="SAM" id="Phobius"/>
    </source>
</evidence>
<dbReference type="GO" id="GO:0005765">
    <property type="term" value="C:lysosomal membrane"/>
    <property type="evidence" value="ECO:0007669"/>
    <property type="project" value="TreeGrafter"/>
</dbReference>
<keyword evidence="8" id="KW-0378">Hydrolase</keyword>
<evidence type="ECO:0000256" key="8">
    <source>
        <dbReference type="ARBA" id="ARBA00022801"/>
    </source>
</evidence>
<sequence>MSFPLGNRRRVSATLPFSFLVALSFVVAAIAGGSKSPYCNNTVQLAMVNIWVDGDEGEYLAGLTASFGATLPEEKNKVPKLPAFFSNPLNGCSSSSSKLSGSAALSVRGDCDFVTKAKVAQSGGAQALLVINDKEEIEQIDCSGDFNPNISIPVVMVPKSVRDDLTKTMANKRVELLLYAPTRPIVDISVVFLWAMSVGTVFTASLWQEFGISEQTEKRLNESSSKVYHNLESSDAGTDSDNDQETIDISVKGAILFVILASVFLLLLFFFMSSWFLLVLTVLFCIGGVQGMHNIIMTPCTSRKCRNCPQKTVRLPVIGEVSILSLGIFLLCVIFAFAWAVHRRASYSWVGQNILGICMMINVLQLARLPNIKVATVLLCLAFFYDIFWVFISPLIFQQSVMIAVAKGKNTGGESIPMLLRVPRLIDPWGGYNMIGFGDILFPGLLITFTYRFDRESKKSMGKGYFVWLMVGYGFGLFFTYLGLYLMNGNGQPALLYLVPCTLGVTVVLAAIRGDLKALWGYSSKSSAMINPTAEV</sequence>
<evidence type="ECO:0000256" key="3">
    <source>
        <dbReference type="ARBA" id="ARBA00006859"/>
    </source>
</evidence>
<keyword evidence="10 12" id="KW-0472">Membrane</keyword>
<evidence type="ECO:0000313" key="16">
    <source>
        <dbReference type="Proteomes" id="UP000325315"/>
    </source>
</evidence>
<feature type="chain" id="PRO_5022979447" evidence="13">
    <location>
        <begin position="29"/>
        <end position="536"/>
    </location>
</feature>
<dbReference type="Pfam" id="PF04258">
    <property type="entry name" value="Peptidase_A22B"/>
    <property type="match status" value="1"/>
</dbReference>
<dbReference type="GO" id="GO:0030660">
    <property type="term" value="C:Golgi-associated vesicle membrane"/>
    <property type="evidence" value="ECO:0007669"/>
    <property type="project" value="TreeGrafter"/>
</dbReference>
<feature type="domain" description="PA" evidence="14">
    <location>
        <begin position="89"/>
        <end position="161"/>
    </location>
</feature>
<evidence type="ECO:0000256" key="13">
    <source>
        <dbReference type="SAM" id="SignalP"/>
    </source>
</evidence>
<feature type="transmembrane region" description="Helical" evidence="12">
    <location>
        <begin position="317"/>
        <end position="341"/>
    </location>
</feature>
<keyword evidence="6 13" id="KW-0732">Signal</keyword>
<gene>
    <name evidence="15" type="ORF">EPI10_020668</name>
</gene>
<keyword evidence="4" id="KW-0645">Protease</keyword>
<dbReference type="GO" id="GO:0042500">
    <property type="term" value="F:aspartic endopeptidase activity, intramembrane cleaving"/>
    <property type="evidence" value="ECO:0007669"/>
    <property type="project" value="InterPro"/>
</dbReference>
<feature type="signal peptide" evidence="13">
    <location>
        <begin position="1"/>
        <end position="28"/>
    </location>
</feature>
<dbReference type="PANTHER" id="PTHR12174:SF90">
    <property type="entry name" value="SIGNAL PEPTIDE PEPTIDASE-LIKE 3"/>
    <property type="match status" value="1"/>
</dbReference>
<comment type="function">
    <text evidence="1">Intramembrane-cleaving aspartic protease (I-CLiP) that cleaves type II membrane signal peptides in the hydrophobic plane of the membrane.</text>
</comment>
<evidence type="ECO:0000256" key="6">
    <source>
        <dbReference type="ARBA" id="ARBA00022729"/>
    </source>
</evidence>
<evidence type="ECO:0000259" key="14">
    <source>
        <dbReference type="Pfam" id="PF02225"/>
    </source>
</evidence>
<keyword evidence="16" id="KW-1185">Reference proteome</keyword>
<accession>A0A5B6WGB3</accession>
<dbReference type="GO" id="GO:0033619">
    <property type="term" value="P:membrane protein proteolysis"/>
    <property type="evidence" value="ECO:0007669"/>
    <property type="project" value="TreeGrafter"/>
</dbReference>
<feature type="transmembrane region" description="Helical" evidence="12">
    <location>
        <begin position="465"/>
        <end position="488"/>
    </location>
</feature>
<reference evidence="15" key="1">
    <citation type="submission" date="2019-08" db="EMBL/GenBank/DDBJ databases">
        <authorList>
            <person name="Liu F."/>
        </authorList>
    </citation>
    <scope>NUCLEOTIDE SEQUENCE [LARGE SCALE GENOMIC DNA]</scope>
    <source>
        <strain evidence="15">PA1801</strain>
        <tissue evidence="15">Leaf</tissue>
    </source>
</reference>
<feature type="transmembrane region" description="Helical" evidence="12">
    <location>
        <begin position="277"/>
        <end position="296"/>
    </location>
</feature>
<dbReference type="EMBL" id="SMMG02000003">
    <property type="protein sequence ID" value="KAA3480218.1"/>
    <property type="molecule type" value="Genomic_DNA"/>
</dbReference>
<dbReference type="AlphaFoldDB" id="A0A5B6WGB3"/>
<name>A0A5B6WGB3_9ROSI</name>
<keyword evidence="11" id="KW-0325">Glycoprotein</keyword>
<feature type="transmembrane region" description="Helical" evidence="12">
    <location>
        <begin position="347"/>
        <end position="367"/>
    </location>
</feature>
<feature type="transmembrane region" description="Helical" evidence="12">
    <location>
        <begin position="429"/>
        <end position="453"/>
    </location>
</feature>
<dbReference type="Proteomes" id="UP000325315">
    <property type="component" value="Unassembled WGS sequence"/>
</dbReference>
<dbReference type="InterPro" id="IPR003137">
    <property type="entry name" value="PA_domain"/>
</dbReference>
<evidence type="ECO:0000256" key="10">
    <source>
        <dbReference type="ARBA" id="ARBA00023136"/>
    </source>
</evidence>
<keyword evidence="5 12" id="KW-0812">Transmembrane</keyword>
<evidence type="ECO:0000256" key="4">
    <source>
        <dbReference type="ARBA" id="ARBA00022670"/>
    </source>
</evidence>
<dbReference type="GO" id="GO:0098554">
    <property type="term" value="C:cytoplasmic side of endoplasmic reticulum membrane"/>
    <property type="evidence" value="ECO:0007669"/>
    <property type="project" value="TreeGrafter"/>
</dbReference>
<feature type="transmembrane region" description="Helical" evidence="12">
    <location>
        <begin position="254"/>
        <end position="271"/>
    </location>
</feature>
<comment type="subcellular location">
    <subcellularLocation>
        <location evidence="2">Endosome membrane</location>
        <topology evidence="2">Multi-pass membrane protein</topology>
    </subcellularLocation>
</comment>
<evidence type="ECO:0000256" key="7">
    <source>
        <dbReference type="ARBA" id="ARBA00022753"/>
    </source>
</evidence>
<evidence type="ECO:0000256" key="9">
    <source>
        <dbReference type="ARBA" id="ARBA00022989"/>
    </source>
</evidence>
<dbReference type="PANTHER" id="PTHR12174">
    <property type="entry name" value="SIGNAL PEPTIDE PEPTIDASE"/>
    <property type="match status" value="1"/>
</dbReference>
<evidence type="ECO:0000256" key="2">
    <source>
        <dbReference type="ARBA" id="ARBA00004337"/>
    </source>
</evidence>
<feature type="transmembrane region" description="Helical" evidence="12">
    <location>
        <begin position="494"/>
        <end position="512"/>
    </location>
</feature>
<dbReference type="InterPro" id="IPR007369">
    <property type="entry name" value="Peptidase_A22B_SPP"/>
</dbReference>
<dbReference type="OrthoDB" id="29661at2759"/>
<organism evidence="15 16">
    <name type="scientific">Gossypium australe</name>
    <dbReference type="NCBI Taxonomy" id="47621"/>
    <lineage>
        <taxon>Eukaryota</taxon>
        <taxon>Viridiplantae</taxon>
        <taxon>Streptophyta</taxon>
        <taxon>Embryophyta</taxon>
        <taxon>Tracheophyta</taxon>
        <taxon>Spermatophyta</taxon>
        <taxon>Magnoliopsida</taxon>
        <taxon>eudicotyledons</taxon>
        <taxon>Gunneridae</taxon>
        <taxon>Pentapetalae</taxon>
        <taxon>rosids</taxon>
        <taxon>malvids</taxon>
        <taxon>Malvales</taxon>
        <taxon>Malvaceae</taxon>
        <taxon>Malvoideae</taxon>
        <taxon>Gossypium</taxon>
    </lineage>
</organism>
<feature type="transmembrane region" description="Helical" evidence="12">
    <location>
        <begin position="374"/>
        <end position="397"/>
    </location>
</feature>
<dbReference type="InterPro" id="IPR006639">
    <property type="entry name" value="Preselin/SPP"/>
</dbReference>
<evidence type="ECO:0000256" key="5">
    <source>
        <dbReference type="ARBA" id="ARBA00022692"/>
    </source>
</evidence>
<keyword evidence="9 12" id="KW-1133">Transmembrane helix</keyword>
<dbReference type="GO" id="GO:0098553">
    <property type="term" value="C:lumenal side of endoplasmic reticulum membrane"/>
    <property type="evidence" value="ECO:0007669"/>
    <property type="project" value="TreeGrafter"/>
</dbReference>
<evidence type="ECO:0000256" key="1">
    <source>
        <dbReference type="ARBA" id="ARBA00003012"/>
    </source>
</evidence>
<dbReference type="GO" id="GO:0010008">
    <property type="term" value="C:endosome membrane"/>
    <property type="evidence" value="ECO:0007669"/>
    <property type="project" value="UniProtKB-SubCell"/>
</dbReference>
<dbReference type="FunFam" id="3.50.30.30:FF:000007">
    <property type="entry name" value="Signal peptide peptidase-like 3"/>
    <property type="match status" value="1"/>
</dbReference>
<proteinExistence type="inferred from homology"/>
<keyword evidence="7" id="KW-0967">Endosome</keyword>
<dbReference type="SMART" id="SM00730">
    <property type="entry name" value="PSN"/>
    <property type="match status" value="1"/>
</dbReference>
<comment type="caution">
    <text evidence="15">The sequence shown here is derived from an EMBL/GenBank/DDBJ whole genome shotgun (WGS) entry which is preliminary data.</text>
</comment>
<evidence type="ECO:0000313" key="15">
    <source>
        <dbReference type="EMBL" id="KAA3480218.1"/>
    </source>
</evidence>
<dbReference type="Gene3D" id="3.50.30.30">
    <property type="match status" value="1"/>
</dbReference>